<dbReference type="OrthoDB" id="3695646at2759"/>
<dbReference type="AlphaFoldDB" id="W6YFI1"/>
<dbReference type="GeneID" id="19149740"/>
<feature type="compositionally biased region" description="Low complexity" evidence="1">
    <location>
        <begin position="97"/>
        <end position="125"/>
    </location>
</feature>
<gene>
    <name evidence="2" type="ORF">COCCADRAFT_4346</name>
</gene>
<name>W6YFI1_COCC2</name>
<dbReference type="Proteomes" id="UP000053841">
    <property type="component" value="Unassembled WGS sequence"/>
</dbReference>
<evidence type="ECO:0000313" key="3">
    <source>
        <dbReference type="Proteomes" id="UP000053841"/>
    </source>
</evidence>
<feature type="compositionally biased region" description="Basic residues" evidence="1">
    <location>
        <begin position="164"/>
        <end position="179"/>
    </location>
</feature>
<reference evidence="2 3" key="1">
    <citation type="journal article" date="2013" name="PLoS Genet.">
        <title>Comparative genome structure, secondary metabolite, and effector coding capacity across Cochliobolus pathogens.</title>
        <authorList>
            <person name="Condon B.J."/>
            <person name="Leng Y."/>
            <person name="Wu D."/>
            <person name="Bushley K.E."/>
            <person name="Ohm R.A."/>
            <person name="Otillar R."/>
            <person name="Martin J."/>
            <person name="Schackwitz W."/>
            <person name="Grimwood J."/>
            <person name="MohdZainudin N."/>
            <person name="Xue C."/>
            <person name="Wang R."/>
            <person name="Manning V.A."/>
            <person name="Dhillon B."/>
            <person name="Tu Z.J."/>
            <person name="Steffenson B.J."/>
            <person name="Salamov A."/>
            <person name="Sun H."/>
            <person name="Lowry S."/>
            <person name="LaButti K."/>
            <person name="Han J."/>
            <person name="Copeland A."/>
            <person name="Lindquist E."/>
            <person name="Barry K."/>
            <person name="Schmutz J."/>
            <person name="Baker S.E."/>
            <person name="Ciuffetti L.M."/>
            <person name="Grigoriev I.V."/>
            <person name="Zhong S."/>
            <person name="Turgeon B.G."/>
        </authorList>
    </citation>
    <scope>NUCLEOTIDE SEQUENCE [LARGE SCALE GENOMIC DNA]</scope>
    <source>
        <strain evidence="2 3">26-R-13</strain>
    </source>
</reference>
<sequence>MSSPHTIQSPTTQEIETSFIQVLSNGPLSLEAITDHMTELVPGHEDAVVAVFEYMVEAIEGEGESTYQLRPEYLPTSSSSKQATPTRKTPPAPLSFARSPARSPQPSSSPLSSPPTHLSSPASSLPPRPRPRYTSSSPLSSPPPTCELRSPTPPPPPPSPAARPVRRTQRAGQKGKGKAKTTTTTSSRVTKKKTGKGKGKKGGMEKVQCSGVTKKKKKKKKKKKTRCGLRKMCEVGQVWDCGRHG</sequence>
<keyword evidence="3" id="KW-1185">Reference proteome</keyword>
<dbReference type="EMBL" id="KI964595">
    <property type="protein sequence ID" value="EUC34199.1"/>
    <property type="molecule type" value="Genomic_DNA"/>
</dbReference>
<accession>W6YFI1</accession>
<evidence type="ECO:0000313" key="2">
    <source>
        <dbReference type="EMBL" id="EUC34199.1"/>
    </source>
</evidence>
<feature type="compositionally biased region" description="Basic residues" evidence="1">
    <location>
        <begin position="189"/>
        <end position="201"/>
    </location>
</feature>
<dbReference type="RefSeq" id="XP_007711448.1">
    <property type="nucleotide sequence ID" value="XM_007713258.1"/>
</dbReference>
<feature type="region of interest" description="Disordered" evidence="1">
    <location>
        <begin position="75"/>
        <end position="226"/>
    </location>
</feature>
<dbReference type="KEGG" id="bze:COCCADRAFT_4346"/>
<organism evidence="2 3">
    <name type="scientific">Cochliobolus carbonum (strain 26-R-13)</name>
    <name type="common">Maize leaf spot fungus</name>
    <name type="synonym">Bipolaris zeicola</name>
    <dbReference type="NCBI Taxonomy" id="930089"/>
    <lineage>
        <taxon>Eukaryota</taxon>
        <taxon>Fungi</taxon>
        <taxon>Dikarya</taxon>
        <taxon>Ascomycota</taxon>
        <taxon>Pezizomycotina</taxon>
        <taxon>Dothideomycetes</taxon>
        <taxon>Pleosporomycetidae</taxon>
        <taxon>Pleosporales</taxon>
        <taxon>Pleosporineae</taxon>
        <taxon>Pleosporaceae</taxon>
        <taxon>Bipolaris</taxon>
    </lineage>
</organism>
<feature type="compositionally biased region" description="Basic residues" evidence="1">
    <location>
        <begin position="213"/>
        <end position="226"/>
    </location>
</feature>
<feature type="compositionally biased region" description="Pro residues" evidence="1">
    <location>
        <begin position="140"/>
        <end position="161"/>
    </location>
</feature>
<dbReference type="HOGENOM" id="CLU_1133421_0_0_1"/>
<evidence type="ECO:0000256" key="1">
    <source>
        <dbReference type="SAM" id="MobiDB-lite"/>
    </source>
</evidence>
<feature type="compositionally biased region" description="Polar residues" evidence="1">
    <location>
        <begin position="75"/>
        <end position="87"/>
    </location>
</feature>
<proteinExistence type="predicted"/>
<protein>
    <submittedName>
        <fullName evidence="2">Uncharacterized protein</fullName>
    </submittedName>
</protein>